<evidence type="ECO:0000313" key="1">
    <source>
        <dbReference type="EMBL" id="GFS82985.1"/>
    </source>
</evidence>
<dbReference type="AlphaFoldDB" id="A0A8X6T6G6"/>
<sequence>MSWVWFYSRCCHTPAFSRQQKKGVNILVPIVQHLFVISAQTIANEFRQQQGPSVQHSVPDAKKLQQAMLDAGRLITHPFVRNGQVFVCHRVIDSVQHRITHPQK</sequence>
<reference evidence="1" key="1">
    <citation type="submission" date="2020-08" db="EMBL/GenBank/DDBJ databases">
        <title>Multicomponent nature underlies the extraordinary mechanical properties of spider dragline silk.</title>
        <authorList>
            <person name="Kono N."/>
            <person name="Nakamura H."/>
            <person name="Mori M."/>
            <person name="Yoshida Y."/>
            <person name="Ohtoshi R."/>
            <person name="Malay A.D."/>
            <person name="Moran D.A.P."/>
            <person name="Tomita M."/>
            <person name="Numata K."/>
            <person name="Arakawa K."/>
        </authorList>
    </citation>
    <scope>NUCLEOTIDE SEQUENCE</scope>
</reference>
<organism evidence="1 2">
    <name type="scientific">Nephila pilipes</name>
    <name type="common">Giant wood spider</name>
    <name type="synonym">Nephila maculata</name>
    <dbReference type="NCBI Taxonomy" id="299642"/>
    <lineage>
        <taxon>Eukaryota</taxon>
        <taxon>Metazoa</taxon>
        <taxon>Ecdysozoa</taxon>
        <taxon>Arthropoda</taxon>
        <taxon>Chelicerata</taxon>
        <taxon>Arachnida</taxon>
        <taxon>Araneae</taxon>
        <taxon>Araneomorphae</taxon>
        <taxon>Entelegynae</taxon>
        <taxon>Araneoidea</taxon>
        <taxon>Nephilidae</taxon>
        <taxon>Nephila</taxon>
    </lineage>
</organism>
<gene>
    <name evidence="1" type="ORF">NPIL_155281</name>
</gene>
<comment type="caution">
    <text evidence="1">The sequence shown here is derived from an EMBL/GenBank/DDBJ whole genome shotgun (WGS) entry which is preliminary data.</text>
</comment>
<proteinExistence type="predicted"/>
<evidence type="ECO:0000313" key="2">
    <source>
        <dbReference type="Proteomes" id="UP000887013"/>
    </source>
</evidence>
<protein>
    <submittedName>
        <fullName evidence="1">Uncharacterized protein</fullName>
    </submittedName>
</protein>
<keyword evidence="2" id="KW-1185">Reference proteome</keyword>
<accession>A0A8X6T6G6</accession>
<name>A0A8X6T6G6_NEPPI</name>
<dbReference type="EMBL" id="BMAW01051874">
    <property type="protein sequence ID" value="GFS82985.1"/>
    <property type="molecule type" value="Genomic_DNA"/>
</dbReference>
<dbReference type="Proteomes" id="UP000887013">
    <property type="component" value="Unassembled WGS sequence"/>
</dbReference>